<reference evidence="5 6" key="1">
    <citation type="journal article" date="2007" name="Science">
        <title>The Fusarium graminearum genome reveals a link between localized polymorphism and pathogen specialization.</title>
        <authorList>
            <person name="Cuomo C.A."/>
            <person name="Gueldener U."/>
            <person name="Xu J.-R."/>
            <person name="Trail F."/>
            <person name="Turgeon B.G."/>
            <person name="Di Pietro A."/>
            <person name="Walton J.D."/>
            <person name="Ma L.-J."/>
            <person name="Baker S.E."/>
            <person name="Rep M."/>
            <person name="Adam G."/>
            <person name="Antoniw J."/>
            <person name="Baldwin T."/>
            <person name="Calvo S.E."/>
            <person name="Chang Y.-L."/>
            <person name="DeCaprio D."/>
            <person name="Gale L.R."/>
            <person name="Gnerre S."/>
            <person name="Goswami R.S."/>
            <person name="Hammond-Kosack K."/>
            <person name="Harris L.J."/>
            <person name="Hilburn K."/>
            <person name="Kennell J.C."/>
            <person name="Kroken S."/>
            <person name="Magnuson J.K."/>
            <person name="Mannhaupt G."/>
            <person name="Mauceli E.W."/>
            <person name="Mewes H.-W."/>
            <person name="Mitterbauer R."/>
            <person name="Muehlbauer G."/>
            <person name="Muensterkoetter M."/>
            <person name="Nelson D."/>
            <person name="O'Donnell K."/>
            <person name="Ouellet T."/>
            <person name="Qi W."/>
            <person name="Quesneville H."/>
            <person name="Roncero M.I.G."/>
            <person name="Seong K.-Y."/>
            <person name="Tetko I.V."/>
            <person name="Urban M."/>
            <person name="Waalwijk C."/>
            <person name="Ward T.J."/>
            <person name="Yao J."/>
            <person name="Birren B.W."/>
            <person name="Kistler H.C."/>
        </authorList>
    </citation>
    <scope>NUCLEOTIDE SEQUENCE [LARGE SCALE GENOMIC DNA]</scope>
    <source>
        <strain evidence="6">ATCC MYA-4620 / CBS 123657 / FGSC 9075 / NRRL 31084 / PH-1</strain>
        <strain evidence="5">PH-1 / ATCC MYA-4620 / FGSC 9075 / NRRL 31084</strain>
    </source>
</reference>
<proteinExistence type="predicted"/>
<organism evidence="4 6">
    <name type="scientific">Gibberella zeae (strain ATCC MYA-4620 / CBS 123657 / FGSC 9075 / NRRL 31084 / PH-1)</name>
    <name type="common">Wheat head blight fungus</name>
    <name type="synonym">Fusarium graminearum</name>
    <dbReference type="NCBI Taxonomy" id="229533"/>
    <lineage>
        <taxon>Eukaryota</taxon>
        <taxon>Fungi</taxon>
        <taxon>Dikarya</taxon>
        <taxon>Ascomycota</taxon>
        <taxon>Pezizomycotina</taxon>
        <taxon>Sordariomycetes</taxon>
        <taxon>Hypocreomycetidae</taxon>
        <taxon>Hypocreales</taxon>
        <taxon>Nectriaceae</taxon>
        <taxon>Fusarium</taxon>
    </lineage>
</organism>
<reference evidence="5 6" key="2">
    <citation type="journal article" date="2010" name="Nature">
        <title>Comparative genomics reveals mobile pathogenicity chromosomes in Fusarium.</title>
        <authorList>
            <person name="Ma L.J."/>
            <person name="van der Does H.C."/>
            <person name="Borkovich K.A."/>
            <person name="Coleman J.J."/>
            <person name="Daboussi M.J."/>
            <person name="Di Pietro A."/>
            <person name="Dufresne M."/>
            <person name="Freitag M."/>
            <person name="Grabherr M."/>
            <person name="Henrissat B."/>
            <person name="Houterman P.M."/>
            <person name="Kang S."/>
            <person name="Shim W.B."/>
            <person name="Woloshuk C."/>
            <person name="Xie X."/>
            <person name="Xu J.R."/>
            <person name="Antoniw J."/>
            <person name="Baker S.E."/>
            <person name="Bluhm B.H."/>
            <person name="Breakspear A."/>
            <person name="Brown D.W."/>
            <person name="Butchko R.A."/>
            <person name="Chapman S."/>
            <person name="Coulson R."/>
            <person name="Coutinho P.M."/>
            <person name="Danchin E.G."/>
            <person name="Diener A."/>
            <person name="Gale L.R."/>
            <person name="Gardiner D.M."/>
            <person name="Goff S."/>
            <person name="Hammond-Kosack K.E."/>
            <person name="Hilburn K."/>
            <person name="Hua-Van A."/>
            <person name="Jonkers W."/>
            <person name="Kazan K."/>
            <person name="Kodira C.D."/>
            <person name="Koehrsen M."/>
            <person name="Kumar L."/>
            <person name="Lee Y.H."/>
            <person name="Li L."/>
            <person name="Manners J.M."/>
            <person name="Miranda-Saavedra D."/>
            <person name="Mukherjee M."/>
            <person name="Park G."/>
            <person name="Park J."/>
            <person name="Park S.Y."/>
            <person name="Proctor R.H."/>
            <person name="Regev A."/>
            <person name="Ruiz-Roldan M.C."/>
            <person name="Sain D."/>
            <person name="Sakthikumar S."/>
            <person name="Sykes S."/>
            <person name="Schwartz D.C."/>
            <person name="Turgeon B.G."/>
            <person name="Wapinski I."/>
            <person name="Yoder O."/>
            <person name="Young S."/>
            <person name="Zeng Q."/>
            <person name="Zhou S."/>
            <person name="Galagan J."/>
            <person name="Cuomo C.A."/>
            <person name="Kistler H.C."/>
            <person name="Rep M."/>
        </authorList>
    </citation>
    <scope>GENOME REANNOTATION</scope>
    <source>
        <strain evidence="6">ATCC MYA-4620 / CBS 123657 / FGSC 9075 / NRRL 31084 / PH-1</strain>
        <strain evidence="5">PH-1 / ATCC MYA-4620 / FGSC 9075 / NRRL 31084</strain>
    </source>
</reference>
<evidence type="ECO:0000256" key="3">
    <source>
        <dbReference type="SAM" id="SignalP"/>
    </source>
</evidence>
<dbReference type="AlphaFoldDB" id="I1RSS3"/>
<evidence type="ECO:0000313" key="6">
    <source>
        <dbReference type="Proteomes" id="UP000070720"/>
    </source>
</evidence>
<dbReference type="VEuPathDB" id="FungiDB:FGRAMPH1_01G24227"/>
<dbReference type="KEGG" id="fgr:FGSG_07205"/>
<dbReference type="RefSeq" id="XP_011326932.1">
    <property type="nucleotide sequence ID" value="XM_011328630.1"/>
</dbReference>
<keyword evidence="3" id="KW-0732">Signal</keyword>
<keyword evidence="6" id="KW-1185">Reference proteome</keyword>
<evidence type="ECO:0000256" key="1">
    <source>
        <dbReference type="SAM" id="MobiDB-lite"/>
    </source>
</evidence>
<feature type="region of interest" description="Disordered" evidence="1">
    <location>
        <begin position="373"/>
        <end position="399"/>
    </location>
</feature>
<name>I1RSS3_GIBZE</name>
<dbReference type="Proteomes" id="UP000070720">
    <property type="component" value="Chromosome 4"/>
</dbReference>
<feature type="signal peptide" evidence="3">
    <location>
        <begin position="1"/>
        <end position="18"/>
    </location>
</feature>
<evidence type="ECO:0000313" key="4">
    <source>
        <dbReference type="EMBL" id="CEF83299.1"/>
    </source>
</evidence>
<evidence type="ECO:0000313" key="5">
    <source>
        <dbReference type="EnsemblFungi" id="CEF83299"/>
    </source>
</evidence>
<dbReference type="EnsemblFungi" id="CEF83299">
    <property type="protein sequence ID" value="CEF83299"/>
    <property type="gene ID" value="FGRRES_07205"/>
</dbReference>
<gene>
    <name evidence="5" type="primary">FG07205.1</name>
    <name evidence="4" type="ORF">FGRAMPH1_01T24227</name>
</gene>
<feature type="chain" id="PRO_5010124484" evidence="3">
    <location>
        <begin position="19"/>
        <end position="461"/>
    </location>
</feature>
<accession>I1RSS3</accession>
<dbReference type="InParanoid" id="I1RSS3"/>
<feature type="transmembrane region" description="Helical" evidence="2">
    <location>
        <begin position="222"/>
        <end position="242"/>
    </location>
</feature>
<reference evidence="5" key="4">
    <citation type="submission" date="2017-01" db="UniProtKB">
        <authorList>
            <consortium name="EnsemblFungi"/>
        </authorList>
    </citation>
    <scope>IDENTIFICATION</scope>
    <source>
        <strain evidence="5">PH-1 / ATCC MYA-4620 / FGSC 9075 / NRRL 31084</strain>
    </source>
</reference>
<sequence>MRSSALISACGLLSPVAAIIVANGSPCGTLCGNVLDATTSDDIVCHEDDYKTGTGIVYQQCVACELGSDYHTKDNETDQQWLLYNVRYATSYCLFGVPDNEKVINTPCLTSKACGPFRQAVEYKNLSSKVESYEYCDQWPVHDTPDFEGCTECLRAGDNYYLANFFTLLQAGCEQKPKPGMEISIDGNVFSQEVVNITEPTPVASLNPDWLDQGPISLGAKVGIAAGGVVLILFILGFCIIWRGKRRRRAFLRQIENRPKPQPRPRTKSGWPAQLQINNDMRETPLSQRPLRSWDESPISARSEKTFPRYISPYGSQFNSPVSATELQLAQWPVMHPNQPTYPPMPVSTASSTHFEMFPNMYKPDPSPVNSQIGVALGGDDSSINTPQSKGKDRDESYEMYPVDDRTHTGIGIYQPEQYAQHDYFNRESPYHGQVYQGQVYQGQEHEYEDIYGDDLRDRRQ</sequence>
<keyword evidence="2" id="KW-0812">Transmembrane</keyword>
<dbReference type="OrthoDB" id="5239590at2759"/>
<dbReference type="HOGENOM" id="CLU_031222_1_0_1"/>
<reference evidence="4 6" key="3">
    <citation type="journal article" date="2015" name="BMC Genomics">
        <title>The completed genome sequence of the pathogenic ascomycete fungus Fusarium graminearum.</title>
        <authorList>
            <person name="King R."/>
            <person name="Urban M."/>
            <person name="Hammond-Kosack M.C."/>
            <person name="Hassani-Pak K."/>
            <person name="Hammond-Kosack K.E."/>
        </authorList>
    </citation>
    <scope>NUCLEOTIDE SEQUENCE [LARGE SCALE GENOMIC DNA]</scope>
    <source>
        <strain evidence="6">ATCC MYA-4620 / CBS 123657 / FGSC 9075 / NRRL 31084 / PH-1</strain>
        <strain evidence="4">PH-1</strain>
    </source>
</reference>
<keyword evidence="2" id="KW-1133">Transmembrane helix</keyword>
<evidence type="ECO:0000256" key="2">
    <source>
        <dbReference type="SAM" id="Phobius"/>
    </source>
</evidence>
<dbReference type="eggNOG" id="ENOG502SSVT">
    <property type="taxonomic scope" value="Eukaryota"/>
</dbReference>
<accession>A0A098DPK6</accession>
<dbReference type="EMBL" id="HG970335">
    <property type="protein sequence ID" value="CEF83299.1"/>
    <property type="molecule type" value="Genomic_DNA"/>
</dbReference>
<feature type="compositionally biased region" description="Basic and acidic residues" evidence="1">
    <location>
        <begin position="390"/>
        <end position="399"/>
    </location>
</feature>
<protein>
    <submittedName>
        <fullName evidence="4">Chromosome 4, complete genome</fullName>
    </submittedName>
</protein>
<keyword evidence="2" id="KW-0472">Membrane</keyword>